<organism evidence="2 3">
    <name type="scientific">Colletotrichum sublineola</name>
    <name type="common">Sorghum anthracnose fungus</name>
    <dbReference type="NCBI Taxonomy" id="1173701"/>
    <lineage>
        <taxon>Eukaryota</taxon>
        <taxon>Fungi</taxon>
        <taxon>Dikarya</taxon>
        <taxon>Ascomycota</taxon>
        <taxon>Pezizomycotina</taxon>
        <taxon>Sordariomycetes</taxon>
        <taxon>Hypocreomycetidae</taxon>
        <taxon>Glomerellales</taxon>
        <taxon>Glomerellaceae</taxon>
        <taxon>Colletotrichum</taxon>
        <taxon>Colletotrichum graminicola species complex</taxon>
    </lineage>
</organism>
<dbReference type="OrthoDB" id="412788at2759"/>
<name>A0A066XT65_COLSU</name>
<sequence>MDEDNKTSDTRDGEQFSTNLEVPMYFIDRAESLDTIKPYNFQYYPKEVIPRHNFTFSQSTVRVQDMRSLTPEPSLDTEGFAIYNVPTTMMRPDFANDTKVQDLYCREIEKYFFEALGAKHIRALDYQARYQIITVWRPFEQPVRDWPLAICDARTVDTADLIPSDVIYPTFVTENYLAHYNEQNQWYWLPDHKPNEVLVFKALDSAQPDSFREFYTCKLLFCSIIANHEQPAACVHGAFPHPQQDETAPARESIDMRLLVLYADLEYPGFE</sequence>
<comment type="caution">
    <text evidence="2">The sequence shown here is derived from an EMBL/GenBank/DDBJ whole genome shotgun (WGS) entry which is preliminary data.</text>
</comment>
<accession>A0A066XT65</accession>
<dbReference type="PANTHER" id="PTHR34598:SF3">
    <property type="entry name" value="OXIDOREDUCTASE AN1597"/>
    <property type="match status" value="1"/>
</dbReference>
<evidence type="ECO:0000313" key="3">
    <source>
        <dbReference type="Proteomes" id="UP000027238"/>
    </source>
</evidence>
<dbReference type="PANTHER" id="PTHR34598">
    <property type="entry name" value="BLL6449 PROTEIN"/>
    <property type="match status" value="1"/>
</dbReference>
<dbReference type="NCBIfam" id="NF041278">
    <property type="entry name" value="CmcJ_NvfI_EfuI"/>
    <property type="match status" value="1"/>
</dbReference>
<reference evidence="3" key="1">
    <citation type="journal article" date="2014" name="Genome Announc.">
        <title>Draft genome sequence of Colletotrichum sublineola, a destructive pathogen of cultivated sorghum.</title>
        <authorList>
            <person name="Baroncelli R."/>
            <person name="Sanz-Martin J.M."/>
            <person name="Rech G.E."/>
            <person name="Sukno S.A."/>
            <person name="Thon M.R."/>
        </authorList>
    </citation>
    <scope>NUCLEOTIDE SEQUENCE [LARGE SCALE GENOMIC DNA]</scope>
    <source>
        <strain evidence="3">TX430BB</strain>
    </source>
</reference>
<proteinExistence type="inferred from homology"/>
<dbReference type="STRING" id="1173701.A0A066XT65"/>
<dbReference type="Proteomes" id="UP000027238">
    <property type="component" value="Unassembled WGS sequence"/>
</dbReference>
<dbReference type="InterPro" id="IPR044053">
    <property type="entry name" value="AsaB-like"/>
</dbReference>
<gene>
    <name evidence="2" type="ORF">CSUB01_09359</name>
</gene>
<dbReference type="HOGENOM" id="CLU_042688_2_0_1"/>
<dbReference type="GO" id="GO:0016491">
    <property type="term" value="F:oxidoreductase activity"/>
    <property type="evidence" value="ECO:0007669"/>
    <property type="project" value="InterPro"/>
</dbReference>
<evidence type="ECO:0000256" key="1">
    <source>
        <dbReference type="ARBA" id="ARBA00023604"/>
    </source>
</evidence>
<evidence type="ECO:0008006" key="4">
    <source>
        <dbReference type="Google" id="ProtNLM"/>
    </source>
</evidence>
<dbReference type="AlphaFoldDB" id="A0A066XT65"/>
<protein>
    <recommendedName>
        <fullName evidence="4">Methyltransferase</fullName>
    </recommendedName>
</protein>
<keyword evidence="3" id="KW-1185">Reference proteome</keyword>
<dbReference type="OMA" id="HEWFYLS"/>
<dbReference type="eggNOG" id="ENOG502SRIH">
    <property type="taxonomic scope" value="Eukaryota"/>
</dbReference>
<evidence type="ECO:0000313" key="2">
    <source>
        <dbReference type="EMBL" id="KDN68941.1"/>
    </source>
</evidence>
<dbReference type="EMBL" id="JMSE01000593">
    <property type="protein sequence ID" value="KDN68941.1"/>
    <property type="molecule type" value="Genomic_DNA"/>
</dbReference>
<comment type="similarity">
    <text evidence="1">Belongs to the asaB hydroxylase/desaturase family.</text>
</comment>